<dbReference type="Pfam" id="PF00571">
    <property type="entry name" value="CBS"/>
    <property type="match status" value="1"/>
</dbReference>
<dbReference type="NCBIfam" id="NF041630">
    <property type="entry name" value="CBS_CbpB"/>
    <property type="match status" value="1"/>
</dbReference>
<dbReference type="STRING" id="1459.AF332_22340"/>
<dbReference type="RefSeq" id="WP_053436647.1">
    <property type="nucleotide sequence ID" value="NZ_LGUF01000007.1"/>
</dbReference>
<evidence type="ECO:0000313" key="4">
    <source>
        <dbReference type="Proteomes" id="UP000037109"/>
    </source>
</evidence>
<dbReference type="Gene3D" id="3.10.580.10">
    <property type="entry name" value="CBS-domain"/>
    <property type="match status" value="1"/>
</dbReference>
<dbReference type="CDD" id="cd04643">
    <property type="entry name" value="CBS_pair_bac"/>
    <property type="match status" value="1"/>
</dbReference>
<dbReference type="SUPFAM" id="SSF54631">
    <property type="entry name" value="CBS-domain pair"/>
    <property type="match status" value="1"/>
</dbReference>
<dbReference type="PATRIC" id="fig|1459.3.peg.4920"/>
<protein>
    <submittedName>
        <fullName evidence="3">CBS domain-containing protein YkuL</fullName>
    </submittedName>
</protein>
<dbReference type="InterPro" id="IPR000644">
    <property type="entry name" value="CBS_dom"/>
</dbReference>
<evidence type="ECO:0000259" key="2">
    <source>
        <dbReference type="Pfam" id="PF00571"/>
    </source>
</evidence>
<dbReference type="Proteomes" id="UP000037109">
    <property type="component" value="Unassembled WGS sequence"/>
</dbReference>
<proteinExistence type="predicted"/>
<dbReference type="InterPro" id="IPR046342">
    <property type="entry name" value="CBS_dom_sf"/>
</dbReference>
<gene>
    <name evidence="3" type="ORF">AF332_22340</name>
</gene>
<feature type="domain" description="CBS" evidence="2">
    <location>
        <begin position="86"/>
        <end position="138"/>
    </location>
</feature>
<name>A0A0M0GIG5_SPOGL</name>
<evidence type="ECO:0000256" key="1">
    <source>
        <dbReference type="ARBA" id="ARBA00023122"/>
    </source>
</evidence>
<keyword evidence="1" id="KW-0129">CBS domain</keyword>
<reference evidence="4" key="1">
    <citation type="submission" date="2015-07" db="EMBL/GenBank/DDBJ databases">
        <title>Fjat-10036 dsm4.</title>
        <authorList>
            <person name="Liu B."/>
            <person name="Wang J."/>
            <person name="Zhu Y."/>
            <person name="Liu G."/>
            <person name="Chen Q."/>
            <person name="Chen Z."/>
            <person name="Lan J."/>
            <person name="Che J."/>
            <person name="Ge C."/>
            <person name="Shi H."/>
            <person name="Pan Z."/>
            <person name="Liu X."/>
        </authorList>
    </citation>
    <scope>NUCLEOTIDE SEQUENCE [LARGE SCALE GENOMIC DNA]</scope>
    <source>
        <strain evidence="4">DSM 4</strain>
    </source>
</reference>
<dbReference type="AlphaFoldDB" id="A0A0M0GIG5"/>
<dbReference type="InterPro" id="IPR051257">
    <property type="entry name" value="Diverse_CBS-Domain"/>
</dbReference>
<comment type="caution">
    <text evidence="3">The sequence shown here is derived from an EMBL/GenBank/DDBJ whole genome shotgun (WGS) entry which is preliminary data.</text>
</comment>
<sequence length="148" mass="17032">MISLHSEEFLEFNISDFMIPSERVAHVQVGNNLEHALLVLTKSGYTAIPVLDPLYKLHGLISTPIIMDSILGLERIEFEQLEQKRVEEAMNRNIPRLDADASIQQSIALLVDHPFICVENKEGYFEGILTRRTVLDQLNKHIRRLNKR</sequence>
<dbReference type="EMBL" id="LGUF01000007">
    <property type="protein sequence ID" value="KON89277.1"/>
    <property type="molecule type" value="Genomic_DNA"/>
</dbReference>
<dbReference type="InterPro" id="IPR048125">
    <property type="entry name" value="CBS_CbpB"/>
</dbReference>
<accession>A0A0M0GIG5</accession>
<dbReference type="PANTHER" id="PTHR43080">
    <property type="entry name" value="CBS DOMAIN-CONTAINING PROTEIN CBSX3, MITOCHONDRIAL"/>
    <property type="match status" value="1"/>
</dbReference>
<dbReference type="PANTHER" id="PTHR43080:SF30">
    <property type="entry name" value="CYCLIC DI-AMP RECEPTOR B"/>
    <property type="match status" value="1"/>
</dbReference>
<evidence type="ECO:0000313" key="3">
    <source>
        <dbReference type="EMBL" id="KON89277.1"/>
    </source>
</evidence>
<dbReference type="OrthoDB" id="2375431at2"/>
<keyword evidence="4" id="KW-1185">Reference proteome</keyword>
<organism evidence="3 4">
    <name type="scientific">Sporosarcina globispora</name>
    <name type="common">Bacillus globisporus</name>
    <dbReference type="NCBI Taxonomy" id="1459"/>
    <lineage>
        <taxon>Bacteria</taxon>
        <taxon>Bacillati</taxon>
        <taxon>Bacillota</taxon>
        <taxon>Bacilli</taxon>
        <taxon>Bacillales</taxon>
        <taxon>Caryophanaceae</taxon>
        <taxon>Sporosarcina</taxon>
    </lineage>
</organism>